<proteinExistence type="predicted"/>
<protein>
    <submittedName>
        <fullName evidence="1">Uncharacterized protein</fullName>
    </submittedName>
</protein>
<dbReference type="PATRIC" id="fig|1276920.7.peg.953"/>
<dbReference type="RefSeq" id="WP_007270154.1">
    <property type="nucleotide sequence ID" value="NZ_AOCK01000002.1"/>
</dbReference>
<dbReference type="InterPro" id="IPR023214">
    <property type="entry name" value="HAD_sf"/>
</dbReference>
<evidence type="ECO:0000313" key="1">
    <source>
        <dbReference type="EMBL" id="EMQ99847.1"/>
    </source>
</evidence>
<dbReference type="eggNOG" id="COG1011">
    <property type="taxonomic scope" value="Bacteria"/>
</dbReference>
<reference evidence="1 2" key="1">
    <citation type="journal article" date="2013" name="Genome Announc.">
        <title>Draft Genome Sequence of Arthrobacter gangotriensis Strain Lz1yT, Isolated from a Penguin Rookery Soil Sample Collected in Antarctica, near the Indian Station Dakshin Gangotri.</title>
        <authorList>
            <person name="Shivaji S."/>
            <person name="Ara S."/>
            <person name="Bandi S."/>
            <person name="Singh A."/>
            <person name="Kumar Pinnaka A."/>
        </authorList>
    </citation>
    <scope>NUCLEOTIDE SEQUENCE [LARGE SCALE GENOMIC DNA]</scope>
    <source>
        <strain evidence="1 2">Lz1y</strain>
    </source>
</reference>
<sequence>MKPHQPVIIFDFDGTISLGPGPVLSYARNVAHTLPREASADLLAEVEAFLGLDAAKPPATPALIDGHRPIDGYDAVRLLSLRHGVDDAMRGAAYLRSRHELATEAAPIHAPDGLAGFLATIRPQAVLVLATNAPDIRLDAALDSLGLANSFDRIHASMGKPDGFAPLLDRLLNESSPASGHGSSAPEAPALMGVGDVWRNDLAPIDARGGATVLVGDAALPGTGSGIGPTFAAVALTDLYDDIRRWLTKATEVRQAPIAAASTRSI</sequence>
<keyword evidence="2" id="KW-1185">Reference proteome</keyword>
<organism evidence="1 2">
    <name type="scientific">Paeniglutamicibacter gangotriensis Lz1y</name>
    <dbReference type="NCBI Taxonomy" id="1276920"/>
    <lineage>
        <taxon>Bacteria</taxon>
        <taxon>Bacillati</taxon>
        <taxon>Actinomycetota</taxon>
        <taxon>Actinomycetes</taxon>
        <taxon>Micrococcales</taxon>
        <taxon>Micrococcaceae</taxon>
        <taxon>Paeniglutamicibacter</taxon>
    </lineage>
</organism>
<evidence type="ECO:0000313" key="2">
    <source>
        <dbReference type="Proteomes" id="UP000012015"/>
    </source>
</evidence>
<gene>
    <name evidence="1" type="ORF">ADIAG_00950</name>
</gene>
<dbReference type="EMBL" id="AOCK01000002">
    <property type="protein sequence ID" value="EMQ99847.1"/>
    <property type="molecule type" value="Genomic_DNA"/>
</dbReference>
<dbReference type="STRING" id="1276920.ADIAG_00950"/>
<accession>M7MTW0</accession>
<dbReference type="Proteomes" id="UP000012015">
    <property type="component" value="Unassembled WGS sequence"/>
</dbReference>
<dbReference type="InterPro" id="IPR036412">
    <property type="entry name" value="HAD-like_sf"/>
</dbReference>
<name>M7MTW0_9MICC</name>
<dbReference type="AlphaFoldDB" id="M7MTW0"/>
<dbReference type="SUPFAM" id="SSF56784">
    <property type="entry name" value="HAD-like"/>
    <property type="match status" value="1"/>
</dbReference>
<dbReference type="Gene3D" id="3.40.50.1000">
    <property type="entry name" value="HAD superfamily/HAD-like"/>
    <property type="match status" value="1"/>
</dbReference>
<comment type="caution">
    <text evidence="1">The sequence shown here is derived from an EMBL/GenBank/DDBJ whole genome shotgun (WGS) entry which is preliminary data.</text>
</comment>